<dbReference type="Gene3D" id="2.30.30.240">
    <property type="entry name" value="PRC-barrel domain"/>
    <property type="match status" value="1"/>
</dbReference>
<evidence type="ECO:0000313" key="2">
    <source>
        <dbReference type="Proteomes" id="UP000283095"/>
    </source>
</evidence>
<name>A0A3T0KP54_9BACI</name>
<reference evidence="1 2" key="1">
    <citation type="submission" date="2018-01" db="EMBL/GenBank/DDBJ databases">
        <title>Bacillus asahii Genome sequencing and assembly.</title>
        <authorList>
            <person name="Jiang H."/>
            <person name="Feng Y."/>
            <person name="Zhao F."/>
            <person name="Lin X."/>
        </authorList>
    </citation>
    <scope>NUCLEOTIDE SEQUENCE [LARGE SCALE GENOMIC DNA]</scope>
    <source>
        <strain evidence="1 2">OM18</strain>
    </source>
</reference>
<accession>A0A3T0KP54</accession>
<sequence>MTRISDFQIKDIVNIADGKKLGNMTDLEINTTTGKIEAIVVSNSSRWMGVFGRDQEIVIPWHKIKKIGTDVILVEHQLLFQTEIPDDQY</sequence>
<dbReference type="OrthoDB" id="6024937at2"/>
<dbReference type="KEGG" id="pasa:BAOM_1572"/>
<dbReference type="Proteomes" id="UP000283095">
    <property type="component" value="Chromosome"/>
</dbReference>
<dbReference type="SUPFAM" id="SSF50346">
    <property type="entry name" value="PRC-barrel domain"/>
    <property type="match status" value="1"/>
</dbReference>
<dbReference type="Pfam" id="PF05239">
    <property type="entry name" value="PRC"/>
    <property type="match status" value="1"/>
</dbReference>
<dbReference type="InterPro" id="IPR027275">
    <property type="entry name" value="PRC-brl_dom"/>
</dbReference>
<organism evidence="1 2">
    <name type="scientific">Peribacillus asahii</name>
    <dbReference type="NCBI Taxonomy" id="228899"/>
    <lineage>
        <taxon>Bacteria</taxon>
        <taxon>Bacillati</taxon>
        <taxon>Bacillota</taxon>
        <taxon>Bacilli</taxon>
        <taxon>Bacillales</taxon>
        <taxon>Bacillaceae</taxon>
        <taxon>Peribacillus</taxon>
    </lineage>
</organism>
<dbReference type="RefSeq" id="WP_127759713.1">
    <property type="nucleotide sequence ID" value="NZ_CP026095.1"/>
</dbReference>
<proteinExistence type="predicted"/>
<evidence type="ECO:0000313" key="1">
    <source>
        <dbReference type="EMBL" id="AZV42182.1"/>
    </source>
</evidence>
<protein>
    <submittedName>
        <fullName evidence="1">Uncharacterized protein</fullName>
    </submittedName>
</protein>
<dbReference type="InterPro" id="IPR011033">
    <property type="entry name" value="PRC_barrel-like_sf"/>
</dbReference>
<dbReference type="NCBIfam" id="TIGR02888">
    <property type="entry name" value="spore_YlmC_YmxH"/>
    <property type="match status" value="1"/>
</dbReference>
<dbReference type="PANTHER" id="PTHR40061">
    <property type="entry name" value="SPORULATION PROTEIN YLMC-RELATED"/>
    <property type="match status" value="1"/>
</dbReference>
<gene>
    <name evidence="1" type="ORF">BAOM_1572</name>
</gene>
<dbReference type="InterPro" id="IPR014238">
    <property type="entry name" value="Spore_YlmC/YmxH"/>
</dbReference>
<dbReference type="PANTHER" id="PTHR40061:SF1">
    <property type="entry name" value="SPORULATION PROTEIN YLMC-RELATED"/>
    <property type="match status" value="1"/>
</dbReference>
<dbReference type="AlphaFoldDB" id="A0A3T0KP54"/>
<dbReference type="EMBL" id="CP026095">
    <property type="protein sequence ID" value="AZV42182.1"/>
    <property type="molecule type" value="Genomic_DNA"/>
</dbReference>